<evidence type="ECO:0000313" key="4">
    <source>
        <dbReference type="EMBL" id="VWX35401.1"/>
    </source>
</evidence>
<dbReference type="Pfam" id="PF00440">
    <property type="entry name" value="TetR_N"/>
    <property type="match status" value="1"/>
</dbReference>
<gene>
    <name evidence="4" type="ORF">EXIGUO9Y_250008</name>
</gene>
<name>A0A653I8F3_9BACL</name>
<dbReference type="InterPro" id="IPR039532">
    <property type="entry name" value="TetR_C_Firmicutes"/>
</dbReference>
<dbReference type="InterPro" id="IPR001647">
    <property type="entry name" value="HTH_TetR"/>
</dbReference>
<evidence type="ECO:0000259" key="3">
    <source>
        <dbReference type="PROSITE" id="PS50977"/>
    </source>
</evidence>
<dbReference type="GO" id="GO:0003677">
    <property type="term" value="F:DNA binding"/>
    <property type="evidence" value="ECO:0007669"/>
    <property type="project" value="UniProtKB-UniRule"/>
</dbReference>
<sequence length="204" mass="23611">MSKEQQDLRVIRTKKLIKEALLTLIEKQGFDSITVKDIAKQAEINRGTFYSHYEDKYDLMNAYIDEIFEEVEEKLIKNLQRLFHQENATGFPPDAYRVLVPFSEFLQRNRVIMKSLLGPTGDPHFQSRLKQFMHDALFKRASGSLFLRQKALVPSDYLISYIASAHIGVMQEWLIQDRDESPEEIAKIIFTITTQGPLRAGGLM</sequence>
<keyword evidence="1 2" id="KW-0238">DNA-binding</keyword>
<dbReference type="InterPro" id="IPR050624">
    <property type="entry name" value="HTH-type_Tx_Regulator"/>
</dbReference>
<evidence type="ECO:0000313" key="5">
    <source>
        <dbReference type="Proteomes" id="UP000439752"/>
    </source>
</evidence>
<dbReference type="PROSITE" id="PS50977">
    <property type="entry name" value="HTH_TETR_2"/>
    <property type="match status" value="1"/>
</dbReference>
<dbReference type="Gene3D" id="1.10.357.10">
    <property type="entry name" value="Tetracycline Repressor, domain 2"/>
    <property type="match status" value="1"/>
</dbReference>
<dbReference type="EMBL" id="CABWKQ010000018">
    <property type="protein sequence ID" value="VWX35401.1"/>
    <property type="molecule type" value="Genomic_DNA"/>
</dbReference>
<protein>
    <submittedName>
        <fullName evidence="4">TetR family transcriptional regulator</fullName>
    </submittedName>
</protein>
<dbReference type="SUPFAM" id="SSF46689">
    <property type="entry name" value="Homeodomain-like"/>
    <property type="match status" value="1"/>
</dbReference>
<dbReference type="Pfam" id="PF14278">
    <property type="entry name" value="TetR_C_8"/>
    <property type="match status" value="1"/>
</dbReference>
<feature type="domain" description="HTH tetR-type" evidence="3">
    <location>
        <begin position="11"/>
        <end position="71"/>
    </location>
</feature>
<reference evidence="4 5" key="1">
    <citation type="submission" date="2019-10" db="EMBL/GenBank/DDBJ databases">
        <authorList>
            <person name="Karimi E."/>
        </authorList>
    </citation>
    <scope>NUCLEOTIDE SEQUENCE [LARGE SCALE GENOMIC DNA]</scope>
    <source>
        <strain evidence="4">Exiguobacterium sp. 9Y</strain>
    </source>
</reference>
<dbReference type="Proteomes" id="UP000439752">
    <property type="component" value="Unassembled WGS sequence"/>
</dbReference>
<dbReference type="PANTHER" id="PTHR43479:SF7">
    <property type="entry name" value="TETR-FAMILY TRANSCRIPTIONAL REGULATOR"/>
    <property type="match status" value="1"/>
</dbReference>
<dbReference type="PRINTS" id="PR00455">
    <property type="entry name" value="HTHTETR"/>
</dbReference>
<dbReference type="AlphaFoldDB" id="A0A653I8F3"/>
<dbReference type="RefSeq" id="WP_159173279.1">
    <property type="nucleotide sequence ID" value="NZ_LR732312.1"/>
</dbReference>
<dbReference type="PANTHER" id="PTHR43479">
    <property type="entry name" value="ACREF/ENVCD OPERON REPRESSOR-RELATED"/>
    <property type="match status" value="1"/>
</dbReference>
<organism evidence="4 5">
    <name type="scientific">Exiguobacterium oxidotolerans</name>
    <dbReference type="NCBI Taxonomy" id="223958"/>
    <lineage>
        <taxon>Bacteria</taxon>
        <taxon>Bacillati</taxon>
        <taxon>Bacillota</taxon>
        <taxon>Bacilli</taxon>
        <taxon>Bacillales</taxon>
        <taxon>Bacillales Family XII. Incertae Sedis</taxon>
        <taxon>Exiguobacterium</taxon>
    </lineage>
</organism>
<evidence type="ECO:0000256" key="1">
    <source>
        <dbReference type="ARBA" id="ARBA00023125"/>
    </source>
</evidence>
<proteinExistence type="predicted"/>
<accession>A0A653I8F3</accession>
<feature type="DNA-binding region" description="H-T-H motif" evidence="2">
    <location>
        <begin position="34"/>
        <end position="53"/>
    </location>
</feature>
<dbReference type="InterPro" id="IPR009057">
    <property type="entry name" value="Homeodomain-like_sf"/>
</dbReference>
<evidence type="ECO:0000256" key="2">
    <source>
        <dbReference type="PROSITE-ProRule" id="PRU00335"/>
    </source>
</evidence>
<keyword evidence="5" id="KW-1185">Reference proteome</keyword>